<reference evidence="1 2" key="1">
    <citation type="journal article" date="2018" name="Evol. Lett.">
        <title>Horizontal gene cluster transfer increased hallucinogenic mushroom diversity.</title>
        <authorList>
            <person name="Reynolds H.T."/>
            <person name="Vijayakumar V."/>
            <person name="Gluck-Thaler E."/>
            <person name="Korotkin H.B."/>
            <person name="Matheny P.B."/>
            <person name="Slot J.C."/>
        </authorList>
    </citation>
    <scope>NUCLEOTIDE SEQUENCE [LARGE SCALE GENOMIC DNA]</scope>
    <source>
        <strain evidence="1 2">2631</strain>
    </source>
</reference>
<accession>A0A409VTT8</accession>
<proteinExistence type="predicted"/>
<comment type="caution">
    <text evidence="1">The sequence shown here is derived from an EMBL/GenBank/DDBJ whole genome shotgun (WGS) entry which is preliminary data.</text>
</comment>
<evidence type="ECO:0000313" key="1">
    <source>
        <dbReference type="EMBL" id="PPQ69710.1"/>
    </source>
</evidence>
<sequence length="142" mass="16169">MLNFRSNYGSKGILLNEPHFETPQPPFYGFRVEVMSCTSGLKTRIITAWGQAEYPYARYDLESSDEVPLRVSDTEVHVSEVTKLAICVANIRIHHVTIKAVRADTDELKILDFLKRQSLATLEENCIIPVLDIYPPMISPSW</sequence>
<organism evidence="1 2">
    <name type="scientific">Psilocybe cyanescens</name>
    <dbReference type="NCBI Taxonomy" id="93625"/>
    <lineage>
        <taxon>Eukaryota</taxon>
        <taxon>Fungi</taxon>
        <taxon>Dikarya</taxon>
        <taxon>Basidiomycota</taxon>
        <taxon>Agaricomycotina</taxon>
        <taxon>Agaricomycetes</taxon>
        <taxon>Agaricomycetidae</taxon>
        <taxon>Agaricales</taxon>
        <taxon>Agaricineae</taxon>
        <taxon>Strophariaceae</taxon>
        <taxon>Psilocybe</taxon>
    </lineage>
</organism>
<evidence type="ECO:0000313" key="2">
    <source>
        <dbReference type="Proteomes" id="UP000283269"/>
    </source>
</evidence>
<dbReference type="AlphaFoldDB" id="A0A409VTT8"/>
<gene>
    <name evidence="1" type="ORF">CVT25_012973</name>
</gene>
<keyword evidence="2" id="KW-1185">Reference proteome</keyword>
<dbReference type="OrthoDB" id="2722301at2759"/>
<dbReference type="Proteomes" id="UP000283269">
    <property type="component" value="Unassembled WGS sequence"/>
</dbReference>
<protein>
    <submittedName>
        <fullName evidence="1">Uncharacterized protein</fullName>
    </submittedName>
</protein>
<name>A0A409VTT8_PSICY</name>
<dbReference type="InParanoid" id="A0A409VTT8"/>
<dbReference type="EMBL" id="NHYD01003926">
    <property type="protein sequence ID" value="PPQ69710.1"/>
    <property type="molecule type" value="Genomic_DNA"/>
</dbReference>